<feature type="transmembrane region" description="Helical" evidence="24">
    <location>
        <begin position="580"/>
        <end position="604"/>
    </location>
</feature>
<accession>A0A2N9HQX0</accession>
<dbReference type="GO" id="GO:0005739">
    <property type="term" value="C:mitochondrion"/>
    <property type="evidence" value="ECO:0007669"/>
    <property type="project" value="UniProtKB-SubCell"/>
</dbReference>
<dbReference type="GO" id="GO:0005819">
    <property type="term" value="C:spindle"/>
    <property type="evidence" value="ECO:0007669"/>
    <property type="project" value="UniProtKB-SubCell"/>
</dbReference>
<comment type="function">
    <text evidence="19">Catalyzes the hydrolysis of acyl-CoAs into free fatty acids and coenzyme A (CoASH), regulating their respective intracellular levels. Has acyl-CoA thioesterase activity towards medium (C12) and long-chain (C18) fatty acyl-CoA substrates. Can also hydrolyze 3-hydroxyphenylacetyl-CoA and 3,4-dihydroxyphenylacetyl-CoA (in vitro). May play a role in controlling adaptive thermogenesis.</text>
</comment>
<comment type="similarity">
    <text evidence="6">Belongs to the thioesterase PaaI family.</text>
</comment>
<dbReference type="PROSITE" id="PS50850">
    <property type="entry name" value="MFS"/>
    <property type="match status" value="1"/>
</dbReference>
<evidence type="ECO:0000256" key="15">
    <source>
        <dbReference type="ARBA" id="ARBA00023212"/>
    </source>
</evidence>
<dbReference type="GO" id="GO:0005315">
    <property type="term" value="F:phosphate transmembrane transporter activity"/>
    <property type="evidence" value="ECO:0007669"/>
    <property type="project" value="UniProtKB-ARBA"/>
</dbReference>
<evidence type="ECO:0000256" key="13">
    <source>
        <dbReference type="ARBA" id="ARBA00023128"/>
    </source>
</evidence>
<keyword evidence="16" id="KW-0539">Nucleus</keyword>
<keyword evidence="14 24" id="KW-0472">Membrane</keyword>
<reference evidence="26" key="1">
    <citation type="submission" date="2018-02" db="EMBL/GenBank/DDBJ databases">
        <authorList>
            <person name="Cohen D.B."/>
            <person name="Kent A.D."/>
        </authorList>
    </citation>
    <scope>NUCLEOTIDE SEQUENCE</scope>
</reference>
<evidence type="ECO:0000256" key="20">
    <source>
        <dbReference type="ARBA" id="ARBA00064709"/>
    </source>
</evidence>
<evidence type="ECO:0000256" key="17">
    <source>
        <dbReference type="ARBA" id="ARBA00024362"/>
    </source>
</evidence>
<evidence type="ECO:0000256" key="23">
    <source>
        <dbReference type="ARBA" id="ARBA00083956"/>
    </source>
</evidence>
<evidence type="ECO:0000256" key="22">
    <source>
        <dbReference type="ARBA" id="ARBA00081533"/>
    </source>
</evidence>
<dbReference type="GO" id="GO:0009536">
    <property type="term" value="C:plastid"/>
    <property type="evidence" value="ECO:0007669"/>
    <property type="project" value="TreeGrafter"/>
</dbReference>
<dbReference type="Pfam" id="PF07690">
    <property type="entry name" value="MFS_1"/>
    <property type="match status" value="1"/>
</dbReference>
<dbReference type="AlphaFoldDB" id="A0A2N9HQX0"/>
<dbReference type="Gene3D" id="1.20.1250.20">
    <property type="entry name" value="MFS general substrate transporter like domains"/>
    <property type="match status" value="2"/>
</dbReference>
<dbReference type="InterPro" id="IPR044777">
    <property type="entry name" value="SLC17A9-like"/>
</dbReference>
<evidence type="ECO:0000313" key="26">
    <source>
        <dbReference type="EMBL" id="SPD16506.1"/>
    </source>
</evidence>
<keyword evidence="15" id="KW-0206">Cytoskeleton</keyword>
<evidence type="ECO:0000256" key="12">
    <source>
        <dbReference type="ARBA" id="ARBA00023098"/>
    </source>
</evidence>
<dbReference type="PANTHER" id="PTHR11662">
    <property type="entry name" value="SOLUTE CARRIER FAMILY 17"/>
    <property type="match status" value="1"/>
</dbReference>
<organism evidence="26">
    <name type="scientific">Fagus sylvatica</name>
    <name type="common">Beechnut</name>
    <dbReference type="NCBI Taxonomy" id="28930"/>
    <lineage>
        <taxon>Eukaryota</taxon>
        <taxon>Viridiplantae</taxon>
        <taxon>Streptophyta</taxon>
        <taxon>Embryophyta</taxon>
        <taxon>Tracheophyta</taxon>
        <taxon>Spermatophyta</taxon>
        <taxon>Magnoliopsida</taxon>
        <taxon>eudicotyledons</taxon>
        <taxon>Gunneridae</taxon>
        <taxon>Pentapetalae</taxon>
        <taxon>rosids</taxon>
        <taxon>fabids</taxon>
        <taxon>Fagales</taxon>
        <taxon>Fagaceae</taxon>
        <taxon>Fagus</taxon>
    </lineage>
</organism>
<evidence type="ECO:0000256" key="2">
    <source>
        <dbReference type="ARBA" id="ARBA00004141"/>
    </source>
</evidence>
<keyword evidence="8 24" id="KW-0812">Transmembrane</keyword>
<feature type="transmembrane region" description="Helical" evidence="24">
    <location>
        <begin position="523"/>
        <end position="542"/>
    </location>
</feature>
<keyword evidence="10 24" id="KW-1133">Transmembrane helix</keyword>
<dbReference type="Gene3D" id="3.10.129.10">
    <property type="entry name" value="Hotdog Thioesterase"/>
    <property type="match status" value="1"/>
</dbReference>
<evidence type="ECO:0000256" key="18">
    <source>
        <dbReference type="ARBA" id="ARBA00052976"/>
    </source>
</evidence>
<comment type="similarity">
    <text evidence="17">Belongs to the major facilitator superfamily. Sodium/anion cotransporter (TC 2.A.1.14) family.</text>
</comment>
<comment type="subunit">
    <text evidence="20">Homotetramer. Interacts with PCTP.</text>
</comment>
<dbReference type="CDD" id="cd17380">
    <property type="entry name" value="MFS_SLC17A9_like"/>
    <property type="match status" value="1"/>
</dbReference>
<evidence type="ECO:0000256" key="21">
    <source>
        <dbReference type="ARBA" id="ARBA00067273"/>
    </source>
</evidence>
<comment type="subcellular location">
    <subcellularLocation>
        <location evidence="4">Cytoplasm</location>
        <location evidence="4">Cytoskeleton</location>
        <location evidence="4">Spindle</location>
    </subcellularLocation>
    <subcellularLocation>
        <location evidence="5">Cytoplasm</location>
        <location evidence="5">Cytosol</location>
    </subcellularLocation>
    <subcellularLocation>
        <location evidence="2">Membrane</location>
        <topology evidence="2">Multi-pass membrane protein</topology>
    </subcellularLocation>
    <subcellularLocation>
        <location evidence="3">Mitochondrion</location>
    </subcellularLocation>
    <subcellularLocation>
        <location evidence="1">Nucleus</location>
    </subcellularLocation>
</comment>
<dbReference type="InterPro" id="IPR011701">
    <property type="entry name" value="MFS"/>
</dbReference>
<keyword evidence="11" id="KW-0007">Acetylation</keyword>
<dbReference type="FunFam" id="3.10.129.10:FF:000021">
    <property type="entry name" value="Acyl-coenzyme A thioesterase 13"/>
    <property type="match status" value="1"/>
</dbReference>
<dbReference type="InterPro" id="IPR029069">
    <property type="entry name" value="HotDog_dom_sf"/>
</dbReference>
<evidence type="ECO:0000256" key="5">
    <source>
        <dbReference type="ARBA" id="ARBA00004514"/>
    </source>
</evidence>
<dbReference type="InterPro" id="IPR020846">
    <property type="entry name" value="MFS_dom"/>
</dbReference>
<dbReference type="SUPFAM" id="SSF103473">
    <property type="entry name" value="MFS general substrate transporter"/>
    <property type="match status" value="1"/>
</dbReference>
<keyword evidence="12" id="KW-0443">Lipid metabolism</keyword>
<feature type="domain" description="Major facilitator superfamily (MFS) profile" evidence="25">
    <location>
        <begin position="251"/>
        <end position="647"/>
    </location>
</feature>
<evidence type="ECO:0000256" key="6">
    <source>
        <dbReference type="ARBA" id="ARBA00008324"/>
    </source>
</evidence>
<feature type="transmembrane region" description="Helical" evidence="24">
    <location>
        <begin position="548"/>
        <end position="568"/>
    </location>
</feature>
<evidence type="ECO:0000256" key="14">
    <source>
        <dbReference type="ARBA" id="ARBA00023136"/>
    </source>
</evidence>
<feature type="transmembrane region" description="Helical" evidence="24">
    <location>
        <begin position="348"/>
        <end position="369"/>
    </location>
</feature>
<keyword evidence="7" id="KW-0963">Cytoplasm</keyword>
<dbReference type="InterPro" id="IPR036259">
    <property type="entry name" value="MFS_trans_sf"/>
</dbReference>
<evidence type="ECO:0000256" key="1">
    <source>
        <dbReference type="ARBA" id="ARBA00004123"/>
    </source>
</evidence>
<feature type="transmembrane region" description="Helical" evidence="24">
    <location>
        <begin position="610"/>
        <end position="631"/>
    </location>
</feature>
<dbReference type="GO" id="GO:0005634">
    <property type="term" value="C:nucleus"/>
    <property type="evidence" value="ECO:0007669"/>
    <property type="project" value="UniProtKB-SubCell"/>
</dbReference>
<dbReference type="GO" id="GO:0016020">
    <property type="term" value="C:membrane"/>
    <property type="evidence" value="ECO:0007669"/>
    <property type="project" value="UniProtKB-SubCell"/>
</dbReference>
<dbReference type="FunFam" id="1.20.1250.20:FF:000142">
    <property type="entry name" value="probable anion transporter 3, chloroplastic"/>
    <property type="match status" value="1"/>
</dbReference>
<dbReference type="CDD" id="cd03443">
    <property type="entry name" value="PaaI_thioesterase"/>
    <property type="match status" value="1"/>
</dbReference>
<evidence type="ECO:0000256" key="16">
    <source>
        <dbReference type="ARBA" id="ARBA00023242"/>
    </source>
</evidence>
<dbReference type="InterPro" id="IPR006683">
    <property type="entry name" value="Thioestr_dom"/>
</dbReference>
<feature type="transmembrane region" description="Helical" evidence="24">
    <location>
        <begin position="484"/>
        <end position="502"/>
    </location>
</feature>
<dbReference type="Pfam" id="PF03061">
    <property type="entry name" value="4HBT"/>
    <property type="match status" value="1"/>
</dbReference>
<feature type="transmembrane region" description="Helical" evidence="24">
    <location>
        <begin position="317"/>
        <end position="336"/>
    </location>
</feature>
<evidence type="ECO:0000256" key="10">
    <source>
        <dbReference type="ARBA" id="ARBA00022989"/>
    </source>
</evidence>
<dbReference type="InterPro" id="IPR050382">
    <property type="entry name" value="MFS_Na/Anion_cotransporter"/>
</dbReference>
<dbReference type="GO" id="GO:0160215">
    <property type="term" value="F:deacylase activity"/>
    <property type="evidence" value="ECO:0007669"/>
    <property type="project" value="UniProtKB-ARBA"/>
</dbReference>
<evidence type="ECO:0000256" key="4">
    <source>
        <dbReference type="ARBA" id="ARBA00004186"/>
    </source>
</evidence>
<keyword evidence="9" id="KW-0378">Hydrolase</keyword>
<keyword evidence="13" id="KW-0496">Mitochondrion</keyword>
<sequence>MEKAKEFLELSQEDSDSVSRLTIHPHRVGHEPSFYEDFALRGIRVDRVEPGFVACTFKVPPRLTDRTGKLASGAIANLVDEVGGAVVQVEGLPMNVSVDMSIAFLSSAKLDDELELTSRVLGQRGGYSGTVVLIRNKVTGEVIAEGRHSLFGLHRNYFTAFPSTHKSSKPQLHIFQLSSRFSQLPHTLTLTNASLTTSRLIIQPYPHSSSHSARLRVSSHDASRLASFPEDKEAPPTSTFAEFITSERVKVVAMLALALALCNADRVVMSVAIVPLSLSRGWSRSLSGIVQSSFLWGYLISPIAGGTLVDYYGGKVVMAWGVALWSLATFLTPWAAETSLWALLAMRALLGVAEGVALPCMNNMVARWFPKTERAQAVGLAMAGFQLGSAIGLTLSPILMSRGGIFGPYLNLNWITYWTRGRNPFQWRIKLRQRKGIPPFRRLLSKLPTWSLIVANAMHSWGFFVLLSWMPIYFNSIYHVDLRQAAWFSAVPWSVMAIMGYFGGMWSDMLIRRGISVTLTRKIMQSIGFVGPGIALIGLTSARSPSIASAWLTLAVGLKSFSHSGFLVNLQEIAPHYSGVLHGITNTAGTFAAILGTVGTGFFVELVGSFQGFLLLTAVLYFLASLFYILFSTGERVNFDETGQNHI</sequence>
<evidence type="ECO:0000256" key="11">
    <source>
        <dbReference type="ARBA" id="ARBA00022990"/>
    </source>
</evidence>
<comment type="catalytic activity">
    <reaction evidence="18">
        <text>a fatty acyl-CoA + H2O = a fatty acid + CoA + H(+)</text>
        <dbReference type="Rhea" id="RHEA:16781"/>
        <dbReference type="ChEBI" id="CHEBI:15377"/>
        <dbReference type="ChEBI" id="CHEBI:15378"/>
        <dbReference type="ChEBI" id="CHEBI:28868"/>
        <dbReference type="ChEBI" id="CHEBI:57287"/>
        <dbReference type="ChEBI" id="CHEBI:77636"/>
    </reaction>
    <physiologicalReaction direction="left-to-right" evidence="18">
        <dbReference type="Rhea" id="RHEA:16782"/>
    </physiologicalReaction>
</comment>
<dbReference type="EMBL" id="OIVN01004290">
    <property type="protein sequence ID" value="SPD16506.1"/>
    <property type="molecule type" value="Genomic_DNA"/>
</dbReference>
<dbReference type="SUPFAM" id="SSF54637">
    <property type="entry name" value="Thioesterase/thiol ester dehydrase-isomerase"/>
    <property type="match status" value="1"/>
</dbReference>
<feature type="transmembrane region" description="Helical" evidence="24">
    <location>
        <begin position="450"/>
        <end position="472"/>
    </location>
</feature>
<evidence type="ECO:0000256" key="3">
    <source>
        <dbReference type="ARBA" id="ARBA00004173"/>
    </source>
</evidence>
<dbReference type="GO" id="GO:0006629">
    <property type="term" value="P:lipid metabolic process"/>
    <property type="evidence" value="ECO:0007669"/>
    <property type="project" value="UniProtKB-KW"/>
</dbReference>
<dbReference type="GO" id="GO:0005829">
    <property type="term" value="C:cytosol"/>
    <property type="evidence" value="ECO:0007669"/>
    <property type="project" value="UniProtKB-SubCell"/>
</dbReference>
<evidence type="ECO:0000256" key="24">
    <source>
        <dbReference type="SAM" id="Phobius"/>
    </source>
</evidence>
<protein>
    <recommendedName>
        <fullName evidence="21">Acyl-coenzyme A thioesterase 13</fullName>
    </recommendedName>
    <alternativeName>
        <fullName evidence="22">Hotdog-fold thioesterase superfamily member 2</fullName>
    </alternativeName>
    <alternativeName>
        <fullName evidence="23">Thioesterase superfamily member 2</fullName>
    </alternativeName>
</protein>
<proteinExistence type="inferred from homology"/>
<evidence type="ECO:0000256" key="8">
    <source>
        <dbReference type="ARBA" id="ARBA00022692"/>
    </source>
</evidence>
<evidence type="ECO:0000256" key="9">
    <source>
        <dbReference type="ARBA" id="ARBA00022801"/>
    </source>
</evidence>
<dbReference type="PANTHER" id="PTHR11662:SF424">
    <property type="entry name" value="ANION TRANSPORTER 4, CHLOROPLASTIC-RELATED"/>
    <property type="match status" value="1"/>
</dbReference>
<evidence type="ECO:0000256" key="7">
    <source>
        <dbReference type="ARBA" id="ARBA00022490"/>
    </source>
</evidence>
<gene>
    <name evidence="26" type="ORF">FSB_LOCUS44388</name>
</gene>
<feature type="transmembrane region" description="Helical" evidence="24">
    <location>
        <begin position="286"/>
        <end position="305"/>
    </location>
</feature>
<evidence type="ECO:0000256" key="19">
    <source>
        <dbReference type="ARBA" id="ARBA00058205"/>
    </source>
</evidence>
<dbReference type="GO" id="GO:0016788">
    <property type="term" value="F:hydrolase activity, acting on ester bonds"/>
    <property type="evidence" value="ECO:0007669"/>
    <property type="project" value="UniProtKB-ARBA"/>
</dbReference>
<name>A0A2N9HQX0_FAGSY</name>
<evidence type="ECO:0000259" key="25">
    <source>
        <dbReference type="PROSITE" id="PS50850"/>
    </source>
</evidence>
<feature type="transmembrane region" description="Helical" evidence="24">
    <location>
        <begin position="375"/>
        <end position="395"/>
    </location>
</feature>